<proteinExistence type="predicted"/>
<feature type="region of interest" description="Disordered" evidence="1">
    <location>
        <begin position="242"/>
        <end position="277"/>
    </location>
</feature>
<evidence type="ECO:0000313" key="2">
    <source>
        <dbReference type="EMBL" id="CAK0855819.1"/>
    </source>
</evidence>
<gene>
    <name evidence="2" type="ORF">PCOR1329_LOCUS46351</name>
</gene>
<comment type="caution">
    <text evidence="2">The sequence shown here is derived from an EMBL/GenBank/DDBJ whole genome shotgun (WGS) entry which is preliminary data.</text>
</comment>
<evidence type="ECO:0000256" key="1">
    <source>
        <dbReference type="SAM" id="MobiDB-lite"/>
    </source>
</evidence>
<reference evidence="2" key="1">
    <citation type="submission" date="2023-10" db="EMBL/GenBank/DDBJ databases">
        <authorList>
            <person name="Chen Y."/>
            <person name="Shah S."/>
            <person name="Dougan E. K."/>
            <person name="Thang M."/>
            <person name="Chan C."/>
        </authorList>
    </citation>
    <scope>NUCLEOTIDE SEQUENCE [LARGE SCALE GENOMIC DNA]</scope>
</reference>
<feature type="non-terminal residue" evidence="2">
    <location>
        <position position="679"/>
    </location>
</feature>
<organism evidence="2 3">
    <name type="scientific">Prorocentrum cordatum</name>
    <dbReference type="NCBI Taxonomy" id="2364126"/>
    <lineage>
        <taxon>Eukaryota</taxon>
        <taxon>Sar</taxon>
        <taxon>Alveolata</taxon>
        <taxon>Dinophyceae</taxon>
        <taxon>Prorocentrales</taxon>
        <taxon>Prorocentraceae</taxon>
        <taxon>Prorocentrum</taxon>
    </lineage>
</organism>
<feature type="compositionally biased region" description="Low complexity" evidence="1">
    <location>
        <begin position="242"/>
        <end position="257"/>
    </location>
</feature>
<dbReference type="Proteomes" id="UP001189429">
    <property type="component" value="Unassembled WGS sequence"/>
</dbReference>
<protein>
    <submittedName>
        <fullName evidence="2">Uncharacterized protein</fullName>
    </submittedName>
</protein>
<keyword evidence="3" id="KW-1185">Reference proteome</keyword>
<evidence type="ECO:0000313" key="3">
    <source>
        <dbReference type="Proteomes" id="UP001189429"/>
    </source>
</evidence>
<accession>A0ABN9UAB0</accession>
<name>A0ABN9UAB0_9DINO</name>
<dbReference type="EMBL" id="CAUYUJ010015576">
    <property type="protein sequence ID" value="CAK0855819.1"/>
    <property type="molecule type" value="Genomic_DNA"/>
</dbReference>
<sequence>MRRDAGRPPAPCEDARRRRRHRACPAAAVAAGAGTCAVAARLLVVVGSRRHARDVQASDWPVAAATVTPQVLQRNRITFALSSYGQVFFREAGVDSHWTPLAGSPCGLVWGVPVDIDATTRGIWVVCQKEFMSVHGIRKEHFLFAKWGWCPENNHRWWNMMASGNVSQLDAVKDSIFGVDSQGSIVWRPTGVVIKHSRWHKFDGPPGGVKMWEVIADTDQNGTWLWGRDTLGRVWRRTPDSPYAPMPRRAASSASGRGWRRSATLEESPWSMEDEDGVPLWPPRGPELTSLKNSDGVNWALDADGRLFWRPLQGCCRNGDRGDANVAANESLLPPCWCVDRTAPRLSRISDTGTSAVGLDFPVFFHRNSTWDAWSAATHRWITEITDQASDQEDIGSDQTLEPSLAAEFAGSCSPPAVGFDHCESLRASVGELNEEWRAKAKAVWPTWDWEVLKEEYWLCQQRSHGKSLDSCDVALRRFGSFREEFLQHTFCCARDQLTTDDPECADADCQAYDMVCPGSKMATSDMDCTVYHSRDPASLILKMKHLAVDTLRQVISNPSRATLQTVFDANLYGTWTYIPDTVFKRLTWPAASKALFEEVGGGSTGHDRQPVWVLRKKCTPGARAASLQKFYSVAAGQPFPVVPSLSIDQAHAEHLRRFTGSFADGRYASGSLADWERT</sequence>